<dbReference type="PANTHER" id="PTHR30069">
    <property type="entry name" value="TONB-DEPENDENT OUTER MEMBRANE RECEPTOR"/>
    <property type="match status" value="1"/>
</dbReference>
<keyword evidence="7 12" id="KW-0798">TonB box</keyword>
<evidence type="ECO:0000313" key="16">
    <source>
        <dbReference type="EMBL" id="MCQ1058721.1"/>
    </source>
</evidence>
<dbReference type="PROSITE" id="PS52016">
    <property type="entry name" value="TONB_DEPENDENT_REC_3"/>
    <property type="match status" value="1"/>
</dbReference>
<evidence type="ECO:0000256" key="9">
    <source>
        <dbReference type="ARBA" id="ARBA00023237"/>
    </source>
</evidence>
<dbReference type="Gene3D" id="2.40.170.20">
    <property type="entry name" value="TonB-dependent receptor, beta-barrel domain"/>
    <property type="match status" value="1"/>
</dbReference>
<feature type="short sequence motif" description="TonB C-terminal box" evidence="11">
    <location>
        <begin position="669"/>
        <end position="686"/>
    </location>
</feature>
<evidence type="ECO:0000256" key="12">
    <source>
        <dbReference type="RuleBase" id="RU003357"/>
    </source>
</evidence>
<dbReference type="NCBIfam" id="TIGR01785">
    <property type="entry name" value="TonB-hemin"/>
    <property type="match status" value="1"/>
</dbReference>
<reference evidence="16 17" key="1">
    <citation type="submission" date="2022-07" db="EMBL/GenBank/DDBJ databases">
        <title>Photobacterium pectinilyticum sp. nov., a marine bacterium isolated from surface seawater of Qingdao offshore.</title>
        <authorList>
            <person name="Wang X."/>
        </authorList>
    </citation>
    <scope>NUCLEOTIDE SEQUENCE [LARGE SCALE GENOMIC DNA]</scope>
    <source>
        <strain evidence="16 17">ZSDE20</strain>
    </source>
</reference>
<feature type="domain" description="TonB-dependent receptor plug" evidence="15">
    <location>
        <begin position="44"/>
        <end position="147"/>
    </location>
</feature>
<dbReference type="PANTHER" id="PTHR30069:SF41">
    <property type="entry name" value="HEME_HEMOPEXIN UTILIZATION PROTEIN C"/>
    <property type="match status" value="1"/>
</dbReference>
<organism evidence="16 17">
    <name type="scientific">Photobacterium pectinilyticum</name>
    <dbReference type="NCBI Taxonomy" id="2906793"/>
    <lineage>
        <taxon>Bacteria</taxon>
        <taxon>Pseudomonadati</taxon>
        <taxon>Pseudomonadota</taxon>
        <taxon>Gammaproteobacteria</taxon>
        <taxon>Vibrionales</taxon>
        <taxon>Vibrionaceae</taxon>
        <taxon>Photobacterium</taxon>
    </lineage>
</organism>
<dbReference type="CDD" id="cd01347">
    <property type="entry name" value="ligand_gated_channel"/>
    <property type="match status" value="1"/>
</dbReference>
<feature type="signal peptide" evidence="13">
    <location>
        <begin position="1"/>
        <end position="22"/>
    </location>
</feature>
<evidence type="ECO:0000256" key="7">
    <source>
        <dbReference type="ARBA" id="ARBA00023077"/>
    </source>
</evidence>
<feature type="chain" id="PRO_5045091719" evidence="13">
    <location>
        <begin position="23"/>
        <end position="686"/>
    </location>
</feature>
<evidence type="ECO:0000256" key="11">
    <source>
        <dbReference type="PROSITE-ProRule" id="PRU10144"/>
    </source>
</evidence>
<keyword evidence="17" id="KW-1185">Reference proteome</keyword>
<dbReference type="Gene3D" id="2.170.130.10">
    <property type="entry name" value="TonB-dependent receptor, plug domain"/>
    <property type="match status" value="1"/>
</dbReference>
<evidence type="ECO:0000256" key="13">
    <source>
        <dbReference type="SAM" id="SignalP"/>
    </source>
</evidence>
<keyword evidence="9 10" id="KW-0998">Cell outer membrane</keyword>
<dbReference type="InterPro" id="IPR036942">
    <property type="entry name" value="Beta-barrel_TonB_sf"/>
</dbReference>
<evidence type="ECO:0000256" key="2">
    <source>
        <dbReference type="ARBA" id="ARBA00009810"/>
    </source>
</evidence>
<dbReference type="InterPro" id="IPR010917">
    <property type="entry name" value="TonB_rcpt_CS"/>
</dbReference>
<feature type="domain" description="TonB-dependent receptor-like beta-barrel" evidence="14">
    <location>
        <begin position="160"/>
        <end position="658"/>
    </location>
</feature>
<dbReference type="InterPro" id="IPR012910">
    <property type="entry name" value="Plug_dom"/>
</dbReference>
<evidence type="ECO:0000256" key="1">
    <source>
        <dbReference type="ARBA" id="ARBA00004571"/>
    </source>
</evidence>
<evidence type="ECO:0000256" key="4">
    <source>
        <dbReference type="ARBA" id="ARBA00022452"/>
    </source>
</evidence>
<dbReference type="Pfam" id="PF00593">
    <property type="entry name" value="TonB_dep_Rec_b-barrel"/>
    <property type="match status" value="1"/>
</dbReference>
<evidence type="ECO:0000259" key="14">
    <source>
        <dbReference type="Pfam" id="PF00593"/>
    </source>
</evidence>
<sequence>MENKLTLVASAVVVALSPAVHAQQDISIFDEIVVAESRAVKTEQDKTRSIERVNRDQLDEAQPNSVAEAVKFEPNVSVAGANVPGNQSVNIRGLQGNKVLQIIDGTRQNIQYGHRPSYFLDPALISDIEVVKGPISSLYGSGAIGGVVVQNTLTADDILDDDGLGGRVRVGYQDNGDVWSNTAAIASKNGNIDWLIGGSYQDAGIKEQGDGTKLYGSEATNKTGLAKLNWQINEAHKAGINFRYADLDGRPPVVGDSSGQLNDPDLLIKRRTTDQSVALDYGFNPANELIKLEVALFHNDTEIEESADGRVGDDISKIKTTGFSVTNESVAGDFKIFTGLDGYEDKLNATRISTDDSRPTPPDGSKTTTVGAFGYVNYNVFETVMLDAGIRYDTFTSEADGFDDNDESAWSPSVGARWQAQPWMAWSIRYDEAFRAPNTTELYMDGTHFSFGEIIPGMGEVTNSFTPNAELKPEKSQNIEIRGEFNFEQLLGDDELTITAAAFRNKVEDFINLEVVVPEFGDIMQCVMMSGSGAGCAGTSKSSNIDNAELEGYEIAADYRYQSLLLGLSYGQTRGKNTDTNEWLSNIPADKWVAQAEYGFWDIDTKVGTRAIFASDQKRTPASDSQGPYKGYELVDFYVSWEPTSQLEGLKLDFAVNNAFDKNYRTPWTSVYQPGRSFRLAAQYTF</sequence>
<protein>
    <submittedName>
        <fullName evidence="16">TonB-dependent hemoglobin/transferrin/lactoferrin family receptor</fullName>
    </submittedName>
</protein>
<evidence type="ECO:0000259" key="15">
    <source>
        <dbReference type="Pfam" id="PF07715"/>
    </source>
</evidence>
<evidence type="ECO:0000256" key="3">
    <source>
        <dbReference type="ARBA" id="ARBA00022448"/>
    </source>
</evidence>
<dbReference type="Pfam" id="PF07715">
    <property type="entry name" value="Plug"/>
    <property type="match status" value="1"/>
</dbReference>
<keyword evidence="3 10" id="KW-0813">Transport</keyword>
<dbReference type="SUPFAM" id="SSF56935">
    <property type="entry name" value="Porins"/>
    <property type="match status" value="1"/>
</dbReference>
<dbReference type="EMBL" id="JANEYT010000023">
    <property type="protein sequence ID" value="MCQ1058721.1"/>
    <property type="molecule type" value="Genomic_DNA"/>
</dbReference>
<keyword evidence="16" id="KW-0675">Receptor</keyword>
<accession>A0ABT1N4R6</accession>
<comment type="caution">
    <text evidence="16">The sequence shown here is derived from an EMBL/GenBank/DDBJ whole genome shotgun (WGS) entry which is preliminary data.</text>
</comment>
<proteinExistence type="inferred from homology"/>
<evidence type="ECO:0000256" key="5">
    <source>
        <dbReference type="ARBA" id="ARBA00022692"/>
    </source>
</evidence>
<dbReference type="InterPro" id="IPR011276">
    <property type="entry name" value="TonB_haem/Hb_rcpt"/>
</dbReference>
<keyword evidence="4 10" id="KW-1134">Transmembrane beta strand</keyword>
<comment type="similarity">
    <text evidence="2 10 12">Belongs to the TonB-dependent receptor family.</text>
</comment>
<evidence type="ECO:0000256" key="6">
    <source>
        <dbReference type="ARBA" id="ARBA00022729"/>
    </source>
</evidence>
<gene>
    <name evidence="16" type="ORF">NHN17_11720</name>
</gene>
<dbReference type="InterPro" id="IPR000531">
    <property type="entry name" value="Beta-barrel_TonB"/>
</dbReference>
<keyword evidence="6 13" id="KW-0732">Signal</keyword>
<keyword evidence="8 10" id="KW-0472">Membrane</keyword>
<name>A0ABT1N4R6_9GAMM</name>
<comment type="subcellular location">
    <subcellularLocation>
        <location evidence="1 10">Cell outer membrane</location>
        <topology evidence="1 10">Multi-pass membrane protein</topology>
    </subcellularLocation>
</comment>
<evidence type="ECO:0000256" key="8">
    <source>
        <dbReference type="ARBA" id="ARBA00023136"/>
    </source>
</evidence>
<dbReference type="RefSeq" id="WP_255042729.1">
    <property type="nucleotide sequence ID" value="NZ_JANEYT010000023.1"/>
</dbReference>
<dbReference type="Proteomes" id="UP001524460">
    <property type="component" value="Unassembled WGS sequence"/>
</dbReference>
<evidence type="ECO:0000313" key="17">
    <source>
        <dbReference type="Proteomes" id="UP001524460"/>
    </source>
</evidence>
<dbReference type="InterPro" id="IPR039426">
    <property type="entry name" value="TonB-dep_rcpt-like"/>
</dbReference>
<dbReference type="InterPro" id="IPR037066">
    <property type="entry name" value="Plug_dom_sf"/>
</dbReference>
<dbReference type="PROSITE" id="PS01156">
    <property type="entry name" value="TONB_DEPENDENT_REC_2"/>
    <property type="match status" value="1"/>
</dbReference>
<dbReference type="InterPro" id="IPR010949">
    <property type="entry name" value="TonB_Hb/transfer/lactofer_rcpt"/>
</dbReference>
<keyword evidence="5 10" id="KW-0812">Transmembrane</keyword>
<dbReference type="NCBIfam" id="TIGR01786">
    <property type="entry name" value="TonB-hemlactrns"/>
    <property type="match status" value="1"/>
</dbReference>
<evidence type="ECO:0000256" key="10">
    <source>
        <dbReference type="PROSITE-ProRule" id="PRU01360"/>
    </source>
</evidence>